<dbReference type="InterPro" id="IPR000223">
    <property type="entry name" value="Pept_S26A_signal_pept_1"/>
</dbReference>
<dbReference type="Gene3D" id="2.10.109.10">
    <property type="entry name" value="Umud Fragment, subunit A"/>
    <property type="match status" value="1"/>
</dbReference>
<dbReference type="Proteomes" id="UP000014197">
    <property type="component" value="Unassembled WGS sequence"/>
</dbReference>
<dbReference type="InterPro" id="IPR036286">
    <property type="entry name" value="LexA/Signal_pep-like_sf"/>
</dbReference>
<dbReference type="PANTHER" id="PTHR43390">
    <property type="entry name" value="SIGNAL PEPTIDASE I"/>
    <property type="match status" value="1"/>
</dbReference>
<keyword evidence="7" id="KW-0472">Membrane</keyword>
<dbReference type="InterPro" id="IPR019757">
    <property type="entry name" value="Pept_S26A_signal_pept_1_Lys-AS"/>
</dbReference>
<evidence type="ECO:0000313" key="9">
    <source>
        <dbReference type="EMBL" id="EOH95048.1"/>
    </source>
</evidence>
<evidence type="ECO:0000256" key="7">
    <source>
        <dbReference type="RuleBase" id="RU362042"/>
    </source>
</evidence>
<dbReference type="AlphaFoldDB" id="R2QIM1"/>
<dbReference type="EMBL" id="AJAR01000020">
    <property type="protein sequence ID" value="EOH95048.1"/>
    <property type="molecule type" value="Genomic_DNA"/>
</dbReference>
<comment type="subcellular location">
    <subcellularLocation>
        <location evidence="2">Cell membrane</location>
        <topology evidence="2">Single-pass type II membrane protein</topology>
    </subcellularLocation>
    <subcellularLocation>
        <location evidence="7">Membrane</location>
        <topology evidence="7">Single-pass type II membrane protein</topology>
    </subcellularLocation>
</comment>
<gene>
    <name evidence="10" type="ORF">I583_03093</name>
    <name evidence="9" type="ORF">UAW_02127</name>
</gene>
<accession>R2QIM1</accession>
<dbReference type="Proteomes" id="UP000013858">
    <property type="component" value="Unassembled WGS sequence"/>
</dbReference>
<dbReference type="GO" id="GO:0006465">
    <property type="term" value="P:signal peptide processing"/>
    <property type="evidence" value="ECO:0007669"/>
    <property type="project" value="InterPro"/>
</dbReference>
<feature type="domain" description="Peptidase S26" evidence="8">
    <location>
        <begin position="49"/>
        <end position="214"/>
    </location>
</feature>
<dbReference type="PROSITE" id="PS00760">
    <property type="entry name" value="SPASE_I_2"/>
    <property type="match status" value="1"/>
</dbReference>
<dbReference type="CDD" id="cd06530">
    <property type="entry name" value="S26_SPase_I"/>
    <property type="match status" value="1"/>
</dbReference>
<evidence type="ECO:0000256" key="3">
    <source>
        <dbReference type="ARBA" id="ARBA00009370"/>
    </source>
</evidence>
<dbReference type="NCBIfam" id="TIGR02227">
    <property type="entry name" value="sigpep_I_bact"/>
    <property type="match status" value="1"/>
</dbReference>
<sequence length="223" mass="25862">MAETKRKPSRKLISVSKRRKVKLKKKLFVKKQSQEIQPKRIVKRSRLFFVGGICVVVLFVLIRMTVRRVDGQSMDPNLANSDRVLVFKDSQPKRYNIITFRPKGKPNESYVKRVIGIPGDAIWMDNNTLYINHQLVSETERPLTNSNLLGRKLPDGTIKVWLNQKLIKEFAGKQMIPENKYFVLGDNRNHSSDSRVFGLVDTSQIEGVVKWRYYPFNKIGTID</sequence>
<dbReference type="GO" id="GO:0004252">
    <property type="term" value="F:serine-type endopeptidase activity"/>
    <property type="evidence" value="ECO:0007669"/>
    <property type="project" value="InterPro"/>
</dbReference>
<feature type="active site" evidence="6">
    <location>
        <position position="73"/>
    </location>
</feature>
<keyword evidence="7" id="KW-0812">Transmembrane</keyword>
<dbReference type="GO" id="GO:0005886">
    <property type="term" value="C:plasma membrane"/>
    <property type="evidence" value="ECO:0007669"/>
    <property type="project" value="UniProtKB-SubCell"/>
</dbReference>
<feature type="active site" evidence="6">
    <location>
        <position position="112"/>
    </location>
</feature>
<dbReference type="EC" id="3.4.21.89" evidence="4 7"/>
<dbReference type="PANTHER" id="PTHR43390:SF1">
    <property type="entry name" value="CHLOROPLAST PROCESSING PEPTIDASE"/>
    <property type="match status" value="1"/>
</dbReference>
<evidence type="ECO:0000313" key="11">
    <source>
        <dbReference type="Proteomes" id="UP000013858"/>
    </source>
</evidence>
<evidence type="ECO:0000313" key="12">
    <source>
        <dbReference type="Proteomes" id="UP000014197"/>
    </source>
</evidence>
<keyword evidence="7" id="KW-0645">Protease</keyword>
<comment type="catalytic activity">
    <reaction evidence="1 7">
        <text>Cleavage of hydrophobic, N-terminal signal or leader sequences from secreted and periplasmic proteins.</text>
        <dbReference type="EC" id="3.4.21.89"/>
    </reaction>
</comment>
<reference evidence="10 12" key="2">
    <citation type="submission" date="2013-03" db="EMBL/GenBank/DDBJ databases">
        <title>The Genome Sequence of Enterococcus haemoperoxidus BAA-382 (PacBio/Illumina hybrid assembly).</title>
        <authorList>
            <consortium name="The Broad Institute Genomics Platform"/>
            <consortium name="The Broad Institute Genome Sequencing Center for Infectious Disease"/>
            <person name="Earl A."/>
            <person name="Russ C."/>
            <person name="Gilmore M."/>
            <person name="Surin D."/>
            <person name="Walker B."/>
            <person name="Young S."/>
            <person name="Zeng Q."/>
            <person name="Gargeya S."/>
            <person name="Fitzgerald M."/>
            <person name="Haas B."/>
            <person name="Abouelleil A."/>
            <person name="Allen A.W."/>
            <person name="Alvarado L."/>
            <person name="Arachchi H.M."/>
            <person name="Berlin A.M."/>
            <person name="Chapman S.B."/>
            <person name="Gainer-Dewar J."/>
            <person name="Goldberg J."/>
            <person name="Griggs A."/>
            <person name="Gujja S."/>
            <person name="Hansen M."/>
            <person name="Howarth C."/>
            <person name="Imamovic A."/>
            <person name="Ireland A."/>
            <person name="Larimer J."/>
            <person name="McCowan C."/>
            <person name="Murphy C."/>
            <person name="Pearson M."/>
            <person name="Poon T.W."/>
            <person name="Priest M."/>
            <person name="Roberts A."/>
            <person name="Saif S."/>
            <person name="Shea T."/>
            <person name="Sisk P."/>
            <person name="Sykes S."/>
            <person name="Wortman J."/>
            <person name="Nusbaum C."/>
            <person name="Birren B."/>
        </authorList>
    </citation>
    <scope>NUCLEOTIDE SEQUENCE [LARGE SCALE GENOMIC DNA]</scope>
    <source>
        <strain evidence="10 12">ATCC BAA-382</strain>
    </source>
</reference>
<name>R2QIM1_9ENTE</name>
<keyword evidence="12" id="KW-1185">Reference proteome</keyword>
<dbReference type="EMBL" id="ASVY01000003">
    <property type="protein sequence ID" value="EOT60447.1"/>
    <property type="molecule type" value="Genomic_DNA"/>
</dbReference>
<dbReference type="GO" id="GO:0009003">
    <property type="term" value="F:signal peptidase activity"/>
    <property type="evidence" value="ECO:0007669"/>
    <property type="project" value="UniProtKB-EC"/>
</dbReference>
<feature type="transmembrane region" description="Helical" evidence="7">
    <location>
        <begin position="47"/>
        <end position="66"/>
    </location>
</feature>
<comment type="caution">
    <text evidence="9">The sequence shown here is derived from an EMBL/GenBank/DDBJ whole genome shotgun (WGS) entry which is preliminary data.</text>
</comment>
<comment type="similarity">
    <text evidence="3 7">Belongs to the peptidase S26 family.</text>
</comment>
<dbReference type="SUPFAM" id="SSF51306">
    <property type="entry name" value="LexA/Signal peptidase"/>
    <property type="match status" value="1"/>
</dbReference>
<dbReference type="PRINTS" id="PR00727">
    <property type="entry name" value="LEADERPTASE"/>
</dbReference>
<organism evidence="9 11">
    <name type="scientific">Enterococcus haemoperoxidus ATCC BAA-382</name>
    <dbReference type="NCBI Taxonomy" id="1158608"/>
    <lineage>
        <taxon>Bacteria</taxon>
        <taxon>Bacillati</taxon>
        <taxon>Bacillota</taxon>
        <taxon>Bacilli</taxon>
        <taxon>Lactobacillales</taxon>
        <taxon>Enterococcaceae</taxon>
        <taxon>Enterococcus</taxon>
    </lineage>
</organism>
<dbReference type="InterPro" id="IPR019533">
    <property type="entry name" value="Peptidase_S26"/>
</dbReference>
<dbReference type="InterPro" id="IPR019758">
    <property type="entry name" value="Pept_S26A_signal_pept_1_CS"/>
</dbReference>
<proteinExistence type="inferred from homology"/>
<dbReference type="STRING" id="155618.RV06_GL002401"/>
<dbReference type="Pfam" id="PF10502">
    <property type="entry name" value="Peptidase_S26"/>
    <property type="match status" value="1"/>
</dbReference>
<dbReference type="PATRIC" id="fig|1158608.3.peg.2093"/>
<keyword evidence="7" id="KW-1133">Transmembrane helix</keyword>
<evidence type="ECO:0000256" key="5">
    <source>
        <dbReference type="ARBA" id="ARBA00022801"/>
    </source>
</evidence>
<reference evidence="9 11" key="1">
    <citation type="submission" date="2013-02" db="EMBL/GenBank/DDBJ databases">
        <title>The Genome Sequence of Enterococcus haemoperoxidus BAA-382.</title>
        <authorList>
            <consortium name="The Broad Institute Genome Sequencing Platform"/>
            <consortium name="The Broad Institute Genome Sequencing Center for Infectious Disease"/>
            <person name="Earl A.M."/>
            <person name="Gilmore M.S."/>
            <person name="Lebreton F."/>
            <person name="Walker B."/>
            <person name="Young S.K."/>
            <person name="Zeng Q."/>
            <person name="Gargeya S."/>
            <person name="Fitzgerald M."/>
            <person name="Haas B."/>
            <person name="Abouelleil A."/>
            <person name="Alvarado L."/>
            <person name="Arachchi H.M."/>
            <person name="Berlin A.M."/>
            <person name="Chapman S.B."/>
            <person name="Dewar J."/>
            <person name="Goldberg J."/>
            <person name="Griggs A."/>
            <person name="Gujja S."/>
            <person name="Hansen M."/>
            <person name="Howarth C."/>
            <person name="Imamovic A."/>
            <person name="Larimer J."/>
            <person name="McCowan C."/>
            <person name="Murphy C."/>
            <person name="Neiman D."/>
            <person name="Pearson M."/>
            <person name="Priest M."/>
            <person name="Roberts A."/>
            <person name="Saif S."/>
            <person name="Shea T."/>
            <person name="Sisk P."/>
            <person name="Sykes S."/>
            <person name="Wortman J."/>
            <person name="Nusbaum C."/>
            <person name="Birren B."/>
        </authorList>
    </citation>
    <scope>NUCLEOTIDE SEQUENCE [LARGE SCALE GENOMIC DNA]</scope>
    <source>
        <strain evidence="9 11">ATCC BAA-382</strain>
    </source>
</reference>
<keyword evidence="5 7" id="KW-0378">Hydrolase</keyword>
<dbReference type="RefSeq" id="WP_010762318.1">
    <property type="nucleotide sequence ID" value="NZ_KB946316.1"/>
</dbReference>
<evidence type="ECO:0000256" key="1">
    <source>
        <dbReference type="ARBA" id="ARBA00000677"/>
    </source>
</evidence>
<dbReference type="eggNOG" id="COG0681">
    <property type="taxonomic scope" value="Bacteria"/>
</dbReference>
<protein>
    <recommendedName>
        <fullName evidence="4 7">Signal peptidase I</fullName>
        <ecNumber evidence="4 7">3.4.21.89</ecNumber>
    </recommendedName>
</protein>
<evidence type="ECO:0000256" key="4">
    <source>
        <dbReference type="ARBA" id="ARBA00013208"/>
    </source>
</evidence>
<evidence type="ECO:0000256" key="2">
    <source>
        <dbReference type="ARBA" id="ARBA00004401"/>
    </source>
</evidence>
<evidence type="ECO:0000256" key="6">
    <source>
        <dbReference type="PIRSR" id="PIRSR600223-1"/>
    </source>
</evidence>
<dbReference type="PROSITE" id="PS00761">
    <property type="entry name" value="SPASE_I_3"/>
    <property type="match status" value="1"/>
</dbReference>
<evidence type="ECO:0000259" key="8">
    <source>
        <dbReference type="Pfam" id="PF10502"/>
    </source>
</evidence>
<dbReference type="OrthoDB" id="2183286at2"/>
<evidence type="ECO:0000313" key="10">
    <source>
        <dbReference type="EMBL" id="EOT60447.1"/>
    </source>
</evidence>